<dbReference type="InterPro" id="IPR049712">
    <property type="entry name" value="Poly_export"/>
</dbReference>
<keyword evidence="12" id="KW-0564">Palmitate</keyword>
<feature type="domain" description="SLBB" evidence="16">
    <location>
        <begin position="66"/>
        <end position="141"/>
    </location>
</feature>
<evidence type="ECO:0000259" key="16">
    <source>
        <dbReference type="Pfam" id="PF22461"/>
    </source>
</evidence>
<gene>
    <name evidence="17" type="ORF">BECKFM1743A_GA0114220_100175</name>
    <name evidence="19" type="ORF">BECKFM1743B_GA0114221_100206</name>
    <name evidence="18" type="ORF">BECKFM1743C_GA0114222_102023</name>
</gene>
<evidence type="ECO:0000256" key="2">
    <source>
        <dbReference type="ARBA" id="ARBA00009450"/>
    </source>
</evidence>
<dbReference type="InterPro" id="IPR003715">
    <property type="entry name" value="Poly_export_N"/>
</dbReference>
<keyword evidence="3" id="KW-0813">Transport</keyword>
<evidence type="ECO:0000256" key="13">
    <source>
        <dbReference type="ARBA" id="ARBA00023237"/>
    </source>
</evidence>
<dbReference type="AlphaFoldDB" id="A0A450RYY5"/>
<feature type="domain" description="Polysaccharide export protein N-terminal" evidence="15">
    <location>
        <begin position="11"/>
        <end position="59"/>
    </location>
</feature>
<evidence type="ECO:0000259" key="15">
    <source>
        <dbReference type="Pfam" id="PF02563"/>
    </source>
</evidence>
<keyword evidence="13" id="KW-0998">Cell outer membrane</keyword>
<dbReference type="EMBL" id="CAADFL010000020">
    <property type="protein sequence ID" value="VFK06582.1"/>
    <property type="molecule type" value="Genomic_DNA"/>
</dbReference>
<organism evidence="17">
    <name type="scientific">Candidatus Kentrum sp. FM</name>
    <dbReference type="NCBI Taxonomy" id="2126340"/>
    <lineage>
        <taxon>Bacteria</taxon>
        <taxon>Pseudomonadati</taxon>
        <taxon>Pseudomonadota</taxon>
        <taxon>Gammaproteobacteria</taxon>
        <taxon>Candidatus Kentrum</taxon>
    </lineage>
</organism>
<evidence type="ECO:0000256" key="10">
    <source>
        <dbReference type="ARBA" id="ARBA00023114"/>
    </source>
</evidence>
<evidence type="ECO:0000313" key="18">
    <source>
        <dbReference type="EMBL" id="VFJ57562.1"/>
    </source>
</evidence>
<keyword evidence="6" id="KW-0812">Transmembrane</keyword>
<keyword evidence="4" id="KW-1134">Transmembrane beta strand</keyword>
<dbReference type="GO" id="GO:0015159">
    <property type="term" value="F:polysaccharide transmembrane transporter activity"/>
    <property type="evidence" value="ECO:0007669"/>
    <property type="project" value="InterPro"/>
</dbReference>
<protein>
    <submittedName>
        <fullName evidence="17">Polysaccharide export outer membrane protein</fullName>
    </submittedName>
</protein>
<evidence type="ECO:0000256" key="1">
    <source>
        <dbReference type="ARBA" id="ARBA00004571"/>
    </source>
</evidence>
<dbReference type="GO" id="GO:0009279">
    <property type="term" value="C:cell outer membrane"/>
    <property type="evidence" value="ECO:0007669"/>
    <property type="project" value="UniProtKB-SubCell"/>
</dbReference>
<dbReference type="InterPro" id="IPR054765">
    <property type="entry name" value="SLBB_dom"/>
</dbReference>
<dbReference type="Pfam" id="PF02563">
    <property type="entry name" value="Poly_export"/>
    <property type="match status" value="1"/>
</dbReference>
<dbReference type="GO" id="GO:0046930">
    <property type="term" value="C:pore complex"/>
    <property type="evidence" value="ECO:0007669"/>
    <property type="project" value="UniProtKB-KW"/>
</dbReference>
<dbReference type="EMBL" id="CAADEZ010000017">
    <property type="protein sequence ID" value="VFJ44481.1"/>
    <property type="molecule type" value="Genomic_DNA"/>
</dbReference>
<evidence type="ECO:0000256" key="9">
    <source>
        <dbReference type="ARBA" id="ARBA00023065"/>
    </source>
</evidence>
<keyword evidence="10" id="KW-0626">Porin</keyword>
<dbReference type="PANTHER" id="PTHR33619:SF3">
    <property type="entry name" value="POLYSACCHARIDE EXPORT PROTEIN GFCE-RELATED"/>
    <property type="match status" value="1"/>
</dbReference>
<sequence length="219" mass="23478">MTSARASALPEQMVAADGTINVPFAGAVPVAGKSPQRIERRIARRLTGKANQPQVMVRVIRNVTSNVMVVGEVAQSMRMPLTAKGERLLDAIAAAGGVSQPVSQLTVQLTRGSMVQAMPLAEVIRAPRENVRLAPGDVVTVSFQPLSFTVLGAANKNEEISFEAQGISLAQALARAGGLEDKRADARGVFLFRFEDPLALPYESRVGPTMPFNWLLSMR</sequence>
<evidence type="ECO:0000256" key="7">
    <source>
        <dbReference type="ARBA" id="ARBA00022729"/>
    </source>
</evidence>
<evidence type="ECO:0000256" key="3">
    <source>
        <dbReference type="ARBA" id="ARBA00022448"/>
    </source>
</evidence>
<keyword evidence="5" id="KW-0762">Sugar transport</keyword>
<evidence type="ECO:0000256" key="14">
    <source>
        <dbReference type="ARBA" id="ARBA00023288"/>
    </source>
</evidence>
<name>A0A450RYY5_9GAMM</name>
<accession>A0A450RYY5</accession>
<keyword evidence="14" id="KW-0449">Lipoprotein</keyword>
<evidence type="ECO:0000256" key="12">
    <source>
        <dbReference type="ARBA" id="ARBA00023139"/>
    </source>
</evidence>
<evidence type="ECO:0000313" key="17">
    <source>
        <dbReference type="EMBL" id="VFJ44481.1"/>
    </source>
</evidence>
<evidence type="ECO:0000256" key="6">
    <source>
        <dbReference type="ARBA" id="ARBA00022692"/>
    </source>
</evidence>
<reference evidence="17" key="1">
    <citation type="submission" date="2019-02" db="EMBL/GenBank/DDBJ databases">
        <authorList>
            <person name="Gruber-Vodicka R. H."/>
            <person name="Seah K. B. B."/>
        </authorList>
    </citation>
    <scope>NUCLEOTIDE SEQUENCE</scope>
    <source>
        <strain evidence="17">BECK_BZ163</strain>
        <strain evidence="19">BECK_BZ164</strain>
        <strain evidence="18">BECK_BZ165</strain>
    </source>
</reference>
<comment type="similarity">
    <text evidence="2">Belongs to the BexD/CtrA/VexA family.</text>
</comment>
<comment type="subcellular location">
    <subcellularLocation>
        <location evidence="1">Cell outer membrane</location>
        <topology evidence="1">Multi-pass membrane protein</topology>
    </subcellularLocation>
</comment>
<dbReference type="GO" id="GO:0006811">
    <property type="term" value="P:monoatomic ion transport"/>
    <property type="evidence" value="ECO:0007669"/>
    <property type="project" value="UniProtKB-KW"/>
</dbReference>
<dbReference type="EMBL" id="CAADFA010000202">
    <property type="protein sequence ID" value="VFJ57562.1"/>
    <property type="molecule type" value="Genomic_DNA"/>
</dbReference>
<keyword evidence="8" id="KW-0625">Polysaccharide transport</keyword>
<dbReference type="GO" id="GO:0015288">
    <property type="term" value="F:porin activity"/>
    <property type="evidence" value="ECO:0007669"/>
    <property type="project" value="UniProtKB-KW"/>
</dbReference>
<dbReference type="PANTHER" id="PTHR33619">
    <property type="entry name" value="POLYSACCHARIDE EXPORT PROTEIN GFCE-RELATED"/>
    <property type="match status" value="1"/>
</dbReference>
<evidence type="ECO:0000256" key="8">
    <source>
        <dbReference type="ARBA" id="ARBA00023047"/>
    </source>
</evidence>
<dbReference type="Gene3D" id="3.10.560.10">
    <property type="entry name" value="Outer membrane lipoprotein wza domain like"/>
    <property type="match status" value="1"/>
</dbReference>
<dbReference type="Gene3D" id="3.30.1950.10">
    <property type="entry name" value="wza like domain"/>
    <property type="match status" value="1"/>
</dbReference>
<keyword evidence="7" id="KW-0732">Signal</keyword>
<feature type="domain" description="SLBB" evidence="16">
    <location>
        <begin position="148"/>
        <end position="193"/>
    </location>
</feature>
<evidence type="ECO:0000256" key="5">
    <source>
        <dbReference type="ARBA" id="ARBA00022597"/>
    </source>
</evidence>
<evidence type="ECO:0000256" key="4">
    <source>
        <dbReference type="ARBA" id="ARBA00022452"/>
    </source>
</evidence>
<proteinExistence type="inferred from homology"/>
<keyword evidence="9" id="KW-0406">Ion transport</keyword>
<evidence type="ECO:0000313" key="19">
    <source>
        <dbReference type="EMBL" id="VFK06582.1"/>
    </source>
</evidence>
<evidence type="ECO:0000256" key="11">
    <source>
        <dbReference type="ARBA" id="ARBA00023136"/>
    </source>
</evidence>
<keyword evidence="11" id="KW-0472">Membrane</keyword>
<dbReference type="Pfam" id="PF22461">
    <property type="entry name" value="SLBB_2"/>
    <property type="match status" value="2"/>
</dbReference>